<dbReference type="EMBL" id="JAUZMZ010000051">
    <property type="protein sequence ID" value="MEE2032669.1"/>
    <property type="molecule type" value="Genomic_DNA"/>
</dbReference>
<keyword evidence="2" id="KW-0560">Oxidoreductase</keyword>
<dbReference type="Gene3D" id="3.40.50.720">
    <property type="entry name" value="NAD(P)-binding Rossmann-like Domain"/>
    <property type="match status" value="1"/>
</dbReference>
<dbReference type="PANTHER" id="PTHR24321:SF8">
    <property type="entry name" value="ESTRADIOL 17-BETA-DEHYDROGENASE 8-RELATED"/>
    <property type="match status" value="1"/>
</dbReference>
<dbReference type="Proteomes" id="UP001331936">
    <property type="component" value="Unassembled WGS sequence"/>
</dbReference>
<gene>
    <name evidence="3" type="ORF">Q8814_11180</name>
</gene>
<dbReference type="InterPro" id="IPR020904">
    <property type="entry name" value="Sc_DH/Rdtase_CS"/>
</dbReference>
<keyword evidence="4" id="KW-1185">Reference proteome</keyword>
<organism evidence="3 4">
    <name type="scientific">Rhodococcus chondri</name>
    <dbReference type="NCBI Taxonomy" id="3065941"/>
    <lineage>
        <taxon>Bacteria</taxon>
        <taxon>Bacillati</taxon>
        <taxon>Actinomycetota</taxon>
        <taxon>Actinomycetes</taxon>
        <taxon>Mycobacteriales</taxon>
        <taxon>Nocardiaceae</taxon>
        <taxon>Rhodococcus</taxon>
    </lineage>
</organism>
<reference evidence="3 4" key="1">
    <citation type="submission" date="2023-08" db="EMBL/GenBank/DDBJ databases">
        <authorList>
            <person name="Girao M."/>
            <person name="Carvalho M.F."/>
        </authorList>
    </citation>
    <scope>NUCLEOTIDE SEQUENCE [LARGE SCALE GENOMIC DNA]</scope>
    <source>
        <strain evidence="3 4">CC-R104</strain>
    </source>
</reference>
<dbReference type="PRINTS" id="PR00081">
    <property type="entry name" value="GDHRDH"/>
</dbReference>
<dbReference type="RefSeq" id="WP_330152086.1">
    <property type="nucleotide sequence ID" value="NZ_JAUZMZ010000051.1"/>
</dbReference>
<protein>
    <submittedName>
        <fullName evidence="3">SDR family NAD(P)-dependent oxidoreductase</fullName>
    </submittedName>
</protein>
<name>A0ABU7JT55_9NOCA</name>
<proteinExistence type="inferred from homology"/>
<evidence type="ECO:0000256" key="1">
    <source>
        <dbReference type="ARBA" id="ARBA00006484"/>
    </source>
</evidence>
<comment type="similarity">
    <text evidence="1">Belongs to the short-chain dehydrogenases/reductases (SDR) family.</text>
</comment>
<sequence>MSLNGKIAIVTGAAQGIGAATAQRLASEGATVIAADIQDASGTVDAIAESGGKAEAHLLDVRVKSNWAEAVREVIERHGRVDLLANVAGVVNMISEDSVVGLTEEAWDHVIGTDLKGVWLGMQAVIPGMIERGGGRIVNIASMAALRGLPNLASYSAAKGGVVSLTKQAAYEYGDKNVLINAICPGTIDTPILADITDEMRQANANAHIVRRLGEPAEIASMVAYLMREGSFLTGEIYPVDGGWAAKGNF</sequence>
<evidence type="ECO:0000313" key="3">
    <source>
        <dbReference type="EMBL" id="MEE2032669.1"/>
    </source>
</evidence>
<dbReference type="PROSITE" id="PS00061">
    <property type="entry name" value="ADH_SHORT"/>
    <property type="match status" value="1"/>
</dbReference>
<accession>A0ABU7JT55</accession>
<dbReference type="InterPro" id="IPR036291">
    <property type="entry name" value="NAD(P)-bd_dom_sf"/>
</dbReference>
<dbReference type="CDD" id="cd05233">
    <property type="entry name" value="SDR_c"/>
    <property type="match status" value="1"/>
</dbReference>
<dbReference type="SUPFAM" id="SSF51735">
    <property type="entry name" value="NAD(P)-binding Rossmann-fold domains"/>
    <property type="match status" value="1"/>
</dbReference>
<comment type="caution">
    <text evidence="3">The sequence shown here is derived from an EMBL/GenBank/DDBJ whole genome shotgun (WGS) entry which is preliminary data.</text>
</comment>
<evidence type="ECO:0000256" key="2">
    <source>
        <dbReference type="ARBA" id="ARBA00023002"/>
    </source>
</evidence>
<evidence type="ECO:0000313" key="4">
    <source>
        <dbReference type="Proteomes" id="UP001331936"/>
    </source>
</evidence>
<dbReference type="PRINTS" id="PR00080">
    <property type="entry name" value="SDRFAMILY"/>
</dbReference>
<dbReference type="InterPro" id="IPR002347">
    <property type="entry name" value="SDR_fam"/>
</dbReference>
<dbReference type="Pfam" id="PF13561">
    <property type="entry name" value="adh_short_C2"/>
    <property type="match status" value="1"/>
</dbReference>
<dbReference type="PANTHER" id="PTHR24321">
    <property type="entry name" value="DEHYDROGENASES, SHORT CHAIN"/>
    <property type="match status" value="1"/>
</dbReference>